<dbReference type="InterPro" id="IPR006127">
    <property type="entry name" value="ZnuA-like"/>
</dbReference>
<dbReference type="PRINTS" id="PR00691">
    <property type="entry name" value="ADHESINB"/>
</dbReference>
<evidence type="ECO:0000256" key="4">
    <source>
        <dbReference type="RuleBase" id="RU003512"/>
    </source>
</evidence>
<evidence type="ECO:0000256" key="3">
    <source>
        <dbReference type="ARBA" id="ARBA00022729"/>
    </source>
</evidence>
<dbReference type="SUPFAM" id="SSF53807">
    <property type="entry name" value="Helical backbone' metal receptor"/>
    <property type="match status" value="1"/>
</dbReference>
<evidence type="ECO:0000313" key="5">
    <source>
        <dbReference type="EMBL" id="GET36354.1"/>
    </source>
</evidence>
<dbReference type="Proteomes" id="UP001050975">
    <property type="component" value="Unassembled WGS sequence"/>
</dbReference>
<dbReference type="Pfam" id="PF01297">
    <property type="entry name" value="ZnuA"/>
    <property type="match status" value="1"/>
</dbReference>
<evidence type="ECO:0000256" key="1">
    <source>
        <dbReference type="ARBA" id="ARBA00011028"/>
    </source>
</evidence>
<keyword evidence="2 4" id="KW-0813">Transport</keyword>
<dbReference type="PANTHER" id="PTHR42953">
    <property type="entry name" value="HIGH-AFFINITY ZINC UPTAKE SYSTEM PROTEIN ZNUA-RELATED"/>
    <property type="match status" value="1"/>
</dbReference>
<dbReference type="GO" id="GO:0030001">
    <property type="term" value="P:metal ion transport"/>
    <property type="evidence" value="ECO:0007669"/>
    <property type="project" value="InterPro"/>
</dbReference>
<dbReference type="AlphaFoldDB" id="A0AAV3WF93"/>
<comment type="caution">
    <text evidence="5">The sequence shown here is derived from an EMBL/GenBank/DDBJ whole genome shotgun (WGS) entry which is preliminary data.</text>
</comment>
<evidence type="ECO:0000256" key="2">
    <source>
        <dbReference type="ARBA" id="ARBA00022448"/>
    </source>
</evidence>
<keyword evidence="6" id="KW-1185">Reference proteome</keyword>
<dbReference type="GO" id="GO:0046872">
    <property type="term" value="F:metal ion binding"/>
    <property type="evidence" value="ECO:0007669"/>
    <property type="project" value="InterPro"/>
</dbReference>
<comment type="similarity">
    <text evidence="1 4">Belongs to the bacterial solute-binding protein 9 family.</text>
</comment>
<dbReference type="RefSeq" id="WP_373872756.1">
    <property type="nucleotide sequence ID" value="NZ_BLAY01000012.1"/>
</dbReference>
<gene>
    <name evidence="5" type="ORF">MiSe_11030</name>
</gene>
<dbReference type="PRINTS" id="PR00690">
    <property type="entry name" value="ADHESNFAMILY"/>
</dbReference>
<name>A0AAV3WF93_9CYAN</name>
<accession>A0AAV3WF93</accession>
<dbReference type="PANTHER" id="PTHR42953:SF3">
    <property type="entry name" value="HIGH-AFFINITY ZINC UPTAKE SYSTEM PROTEIN ZNUA"/>
    <property type="match status" value="1"/>
</dbReference>
<dbReference type="InterPro" id="IPR006128">
    <property type="entry name" value="Lipoprotein_PsaA-like"/>
</dbReference>
<dbReference type="EMBL" id="BLAY01000012">
    <property type="protein sequence ID" value="GET36354.1"/>
    <property type="molecule type" value="Genomic_DNA"/>
</dbReference>
<keyword evidence="3" id="KW-0732">Signal</keyword>
<dbReference type="Gene3D" id="3.40.50.1980">
    <property type="entry name" value="Nitrogenase molybdenum iron protein domain"/>
    <property type="match status" value="2"/>
</dbReference>
<sequence>MVLRQYRQPWSQRRETVNRPNLPKFILGLFLTCLLVAGCTQTESKPTAPVAKPTPEKPKLRVITTFLPMYWFTQAVAGELAQVDVLVPPGVEVHDYQATPKDVSAIAQADILVKNGLGLEEFLENTIKNAQNTKLKQIDASSGIKPVEEISPVVKPIKSDHDDEHGAGNPHVWLDPVLAIKQVENIRDGLIAADPNNKATYEANAAAYIQKLKELDQQYQQKLQPYRNTCTFITFHDAFPYLAQRYQLKQVAVVEIPEDQLSPEDVQKTIAAVKKYNVKALFDEPGTDNKLLTSLSRDLNLTLRNLDSLESGRTDPQHYFTAMGSNLQALQAACQ</sequence>
<organism evidence="5 6">
    <name type="scientific">Microseira wollei NIES-4236</name>
    <dbReference type="NCBI Taxonomy" id="2530354"/>
    <lineage>
        <taxon>Bacteria</taxon>
        <taxon>Bacillati</taxon>
        <taxon>Cyanobacteriota</taxon>
        <taxon>Cyanophyceae</taxon>
        <taxon>Oscillatoriophycideae</taxon>
        <taxon>Aerosakkonematales</taxon>
        <taxon>Aerosakkonemataceae</taxon>
        <taxon>Microseira</taxon>
    </lineage>
</organism>
<evidence type="ECO:0000313" key="6">
    <source>
        <dbReference type="Proteomes" id="UP001050975"/>
    </source>
</evidence>
<proteinExistence type="inferred from homology"/>
<dbReference type="CDD" id="cd01017">
    <property type="entry name" value="AdcA"/>
    <property type="match status" value="1"/>
</dbReference>
<reference evidence="5" key="1">
    <citation type="submission" date="2019-10" db="EMBL/GenBank/DDBJ databases">
        <title>Draft genome sequece of Microseira wollei NIES-4236.</title>
        <authorList>
            <person name="Yamaguchi H."/>
            <person name="Suzuki S."/>
            <person name="Kawachi M."/>
        </authorList>
    </citation>
    <scope>NUCLEOTIDE SEQUENCE</scope>
    <source>
        <strain evidence="5">NIES-4236</strain>
    </source>
</reference>
<dbReference type="InterPro" id="IPR050492">
    <property type="entry name" value="Bact_metal-bind_prot9"/>
</dbReference>
<dbReference type="InterPro" id="IPR006129">
    <property type="entry name" value="AdhesinB"/>
</dbReference>
<dbReference type="GO" id="GO:0007155">
    <property type="term" value="P:cell adhesion"/>
    <property type="evidence" value="ECO:0007669"/>
    <property type="project" value="InterPro"/>
</dbReference>
<protein>
    <submittedName>
        <fullName evidence="5">Periplasmic solute binding protein</fullName>
    </submittedName>
</protein>